<keyword evidence="9" id="KW-1185">Reference proteome</keyword>
<organism evidence="8 9">
    <name type="scientific">Pseudomonas shahriarae</name>
    <dbReference type="NCBI Taxonomy" id="2745512"/>
    <lineage>
        <taxon>Bacteria</taxon>
        <taxon>Pseudomonadati</taxon>
        <taxon>Pseudomonadota</taxon>
        <taxon>Gammaproteobacteria</taxon>
        <taxon>Pseudomonadales</taxon>
        <taxon>Pseudomonadaceae</taxon>
        <taxon>Pseudomonas</taxon>
    </lineage>
</organism>
<keyword evidence="4" id="KW-0281">Fimbrium</keyword>
<dbReference type="PANTHER" id="PTHR33420:SF12">
    <property type="entry name" value="FIMBRIN-LIKE PROTEIN FIMI-RELATED"/>
    <property type="match status" value="1"/>
</dbReference>
<dbReference type="Pfam" id="PF22003">
    <property type="entry name" value="MrkDrd"/>
    <property type="match status" value="1"/>
</dbReference>
<dbReference type="Proteomes" id="UP001148185">
    <property type="component" value="Unassembled WGS sequence"/>
</dbReference>
<dbReference type="PROSITE" id="PS51257">
    <property type="entry name" value="PROKAR_LIPOPROTEIN"/>
    <property type="match status" value="1"/>
</dbReference>
<feature type="signal peptide" evidence="5">
    <location>
        <begin position="1"/>
        <end position="26"/>
    </location>
</feature>
<comment type="subcellular location">
    <subcellularLocation>
        <location evidence="1">Fimbrium</location>
    </subcellularLocation>
</comment>
<evidence type="ECO:0000259" key="7">
    <source>
        <dbReference type="Pfam" id="PF22003"/>
    </source>
</evidence>
<reference evidence="8 9" key="1">
    <citation type="submission" date="2022-05" db="EMBL/GenBank/DDBJ databases">
        <title>Novel Pseudomonas spp. Isolated from a Rainbow Trout Aquaculture Facility.</title>
        <authorList>
            <person name="Testerman T."/>
            <person name="Graf J."/>
        </authorList>
    </citation>
    <scope>NUCLEOTIDE SEQUENCE [LARGE SCALE GENOMIC DNA]</scope>
    <source>
        <strain evidence="8 9">ID1042</strain>
    </source>
</reference>
<evidence type="ECO:0000256" key="2">
    <source>
        <dbReference type="ARBA" id="ARBA00006671"/>
    </source>
</evidence>
<keyword evidence="3 5" id="KW-0732">Signal</keyword>
<evidence type="ECO:0000256" key="3">
    <source>
        <dbReference type="ARBA" id="ARBA00022729"/>
    </source>
</evidence>
<protein>
    <submittedName>
        <fullName evidence="8">Fimbrial protein</fullName>
    </submittedName>
</protein>
<dbReference type="GO" id="GO:0043709">
    <property type="term" value="P:cell adhesion involved in single-species biofilm formation"/>
    <property type="evidence" value="ECO:0007669"/>
    <property type="project" value="TreeGrafter"/>
</dbReference>
<dbReference type="RefSeq" id="WP_052491520.1">
    <property type="nucleotide sequence ID" value="NZ_JAMDHA010000009.1"/>
</dbReference>
<dbReference type="InterPro" id="IPR008966">
    <property type="entry name" value="Adhesion_dom_sf"/>
</dbReference>
<dbReference type="GO" id="GO:0009289">
    <property type="term" value="C:pilus"/>
    <property type="evidence" value="ECO:0007669"/>
    <property type="project" value="UniProtKB-SubCell"/>
</dbReference>
<dbReference type="Pfam" id="PF00419">
    <property type="entry name" value="Fimbrial"/>
    <property type="match status" value="1"/>
</dbReference>
<dbReference type="Gene3D" id="2.60.40.1090">
    <property type="entry name" value="Fimbrial-type adhesion domain"/>
    <property type="match status" value="1"/>
</dbReference>
<feature type="chain" id="PRO_5040893383" evidence="5">
    <location>
        <begin position="27"/>
        <end position="332"/>
    </location>
</feature>
<feature type="domain" description="Fimbrial-type adhesion" evidence="6">
    <location>
        <begin position="193"/>
        <end position="331"/>
    </location>
</feature>
<evidence type="ECO:0000256" key="4">
    <source>
        <dbReference type="ARBA" id="ARBA00023263"/>
    </source>
</evidence>
<comment type="caution">
    <text evidence="8">The sequence shown here is derived from an EMBL/GenBank/DDBJ whole genome shotgun (WGS) entry which is preliminary data.</text>
</comment>
<dbReference type="InterPro" id="IPR050263">
    <property type="entry name" value="Bact_Fimbrial_Adh_Pro"/>
</dbReference>
<evidence type="ECO:0000313" key="9">
    <source>
        <dbReference type="Proteomes" id="UP001148185"/>
    </source>
</evidence>
<proteinExistence type="inferred from homology"/>
<dbReference type="InterPro" id="IPR000259">
    <property type="entry name" value="Adhesion_dom_fimbrial"/>
</dbReference>
<dbReference type="EMBL" id="JAMDHA010000009">
    <property type="protein sequence ID" value="MDD1007640.1"/>
    <property type="molecule type" value="Genomic_DNA"/>
</dbReference>
<evidence type="ECO:0000256" key="5">
    <source>
        <dbReference type="SAM" id="SignalP"/>
    </source>
</evidence>
<evidence type="ECO:0000259" key="6">
    <source>
        <dbReference type="Pfam" id="PF00419"/>
    </source>
</evidence>
<name>A0A9X4C0J6_9PSED</name>
<dbReference type="SUPFAM" id="SSF49401">
    <property type="entry name" value="Bacterial adhesins"/>
    <property type="match status" value="1"/>
</dbReference>
<dbReference type="Gene3D" id="2.60.40.3310">
    <property type="match status" value="1"/>
</dbReference>
<sequence length="332" mass="35074">MNAMNRYFGSNACVVLLLSAISCVWAQSASALCTPINGWLNKALNVTIPNIVIQRNTSVGTVIYSQPITFMNQQFAANCDPDFAYIYANFNNGWSPDNNGVAPTNLSGIGVRIKVSPADPSAGYFLAAGNKKIWKDFPVDNSRGIGWWGEGLTFELVKTGPTSKGTLSTGTYGNISLNNQYQVALVNVVNGGAITTSGCTVNTKSLTVPLGSVKRSEFSGVGSTTKTSIFNIFLDCGESTNINMTLNATADSSNAPGVIAIDPSAGTTTAKGVGIQLLLYDKPVFIGSPFVIGRTVLDGDTRIDMGARYYQTKSTITAGQANATATFTLTYN</sequence>
<accession>A0A9X4C0J6</accession>
<dbReference type="InterPro" id="IPR054160">
    <property type="entry name" value="MrkD_recept-bd"/>
</dbReference>
<evidence type="ECO:0000313" key="8">
    <source>
        <dbReference type="EMBL" id="MDD1007640.1"/>
    </source>
</evidence>
<gene>
    <name evidence="8" type="ORF">M5G27_09145</name>
</gene>
<dbReference type="InterPro" id="IPR036937">
    <property type="entry name" value="Adhesion_dom_fimbrial_sf"/>
</dbReference>
<comment type="similarity">
    <text evidence="2">Belongs to the fimbrial protein family.</text>
</comment>
<dbReference type="PANTHER" id="PTHR33420">
    <property type="entry name" value="FIMBRIAL SUBUNIT ELFA-RELATED"/>
    <property type="match status" value="1"/>
</dbReference>
<feature type="domain" description="MrkD-like receptor binding" evidence="7">
    <location>
        <begin position="45"/>
        <end position="179"/>
    </location>
</feature>
<evidence type="ECO:0000256" key="1">
    <source>
        <dbReference type="ARBA" id="ARBA00004561"/>
    </source>
</evidence>
<dbReference type="AlphaFoldDB" id="A0A9X4C0J6"/>